<gene>
    <name evidence="11" type="primary">cas3f</name>
    <name evidence="11" type="ORF">C8261_02880</name>
</gene>
<evidence type="ECO:0000259" key="10">
    <source>
        <dbReference type="PROSITE" id="PS51643"/>
    </source>
</evidence>
<feature type="region of interest" description="Disordered" evidence="9">
    <location>
        <begin position="969"/>
        <end position="991"/>
    </location>
</feature>
<dbReference type="InterPro" id="IPR048824">
    <property type="entry name" value="Cas3-like_C"/>
</dbReference>
<evidence type="ECO:0000256" key="6">
    <source>
        <dbReference type="ARBA" id="ARBA00022806"/>
    </source>
</evidence>
<dbReference type="InterPro" id="IPR054712">
    <property type="entry name" value="Cas3-like_dom"/>
</dbReference>
<dbReference type="Pfam" id="PF22590">
    <property type="entry name" value="Cas3-like_C_2"/>
    <property type="match status" value="1"/>
</dbReference>
<comment type="similarity">
    <text evidence="2">In the central section; belongs to the CRISPR-associated helicase Cas3 family.</text>
</comment>
<dbReference type="Pfam" id="PF21802">
    <property type="entry name" value="Cas3-like_C"/>
    <property type="match status" value="1"/>
</dbReference>
<dbReference type="Gene3D" id="1.10.3210.30">
    <property type="match status" value="1"/>
</dbReference>
<evidence type="ECO:0000256" key="9">
    <source>
        <dbReference type="SAM" id="MobiDB-lite"/>
    </source>
</evidence>
<dbReference type="InterPro" id="IPR013395">
    <property type="entry name" value="CRISPR-assoc_Cas3_yers"/>
</dbReference>
<dbReference type="InterPro" id="IPR006483">
    <property type="entry name" value="CRISPR-assoc_Cas3_HD"/>
</dbReference>
<dbReference type="GO" id="GO:0004386">
    <property type="term" value="F:helicase activity"/>
    <property type="evidence" value="ECO:0007669"/>
    <property type="project" value="UniProtKB-KW"/>
</dbReference>
<dbReference type="EMBL" id="PZKC01000002">
    <property type="protein sequence ID" value="PTD97838.1"/>
    <property type="molecule type" value="Genomic_DNA"/>
</dbReference>
<evidence type="ECO:0000256" key="8">
    <source>
        <dbReference type="ARBA" id="ARBA00023118"/>
    </source>
</evidence>
<proteinExistence type="inferred from homology"/>
<dbReference type="PROSITE" id="PS51643">
    <property type="entry name" value="HD_CAS3"/>
    <property type="match status" value="1"/>
</dbReference>
<dbReference type="GO" id="GO:0005524">
    <property type="term" value="F:ATP binding"/>
    <property type="evidence" value="ECO:0007669"/>
    <property type="project" value="UniProtKB-KW"/>
</dbReference>
<evidence type="ECO:0000256" key="7">
    <source>
        <dbReference type="ARBA" id="ARBA00022840"/>
    </source>
</evidence>
<dbReference type="InterPro" id="IPR038257">
    <property type="entry name" value="CRISPR-assoc_Cas3_HD_sf"/>
</dbReference>
<name>A0A2T4IJ85_9RHOO</name>
<evidence type="ECO:0000256" key="5">
    <source>
        <dbReference type="ARBA" id="ARBA00022801"/>
    </source>
</evidence>
<feature type="domain" description="HD Cas3-type" evidence="10">
    <location>
        <begin position="102"/>
        <end position="314"/>
    </location>
</feature>
<reference evidence="11 12" key="2">
    <citation type="submission" date="2018-04" db="EMBL/GenBank/DDBJ databases">
        <title>Thauera lacus sp. nov., isolated from an saline lake in Inner Mongolia, China.</title>
        <authorList>
            <person name="Liang Q.-Y."/>
        </authorList>
    </citation>
    <scope>NUCLEOTIDE SEQUENCE [LARGE SCALE GENOMIC DNA]</scope>
    <source>
        <strain evidence="11 12">D20</strain>
    </source>
</reference>
<organism evidence="11 12">
    <name type="scientific">Pseudothauera lacus</name>
    <dbReference type="NCBI Taxonomy" id="2136175"/>
    <lineage>
        <taxon>Bacteria</taxon>
        <taxon>Pseudomonadati</taxon>
        <taxon>Pseudomonadota</taxon>
        <taxon>Betaproteobacteria</taxon>
        <taxon>Rhodocyclales</taxon>
        <taxon>Zoogloeaceae</taxon>
        <taxon>Pseudothauera</taxon>
    </lineage>
</organism>
<dbReference type="SUPFAM" id="SSF52540">
    <property type="entry name" value="P-loop containing nucleoside triphosphate hydrolases"/>
    <property type="match status" value="1"/>
</dbReference>
<sequence length="1123" mass="126024">MNVLLISQCSKNALTETRRILDQFAERRGDRTWQTPITQAGLETLYRLLRKTARKNTAVACHWIRGKDHSELLWIVGDARQFNERGATPTNMTRRNVLRAESENDWHSLTLIHQLASLAALLHDLGKACLAFQQRLAAKGPVARNLYRHEWVSLRLFQAFVGNSTDTEWLERLIAPSAEDDTSWIDRVLRDGIDSNARDSKPFTVLPPLARTVAWLVLTHHRLPLMPTKDANGQWKWLGARVTDLSAAQLDNLLEKVEANWNELSNGANKDEIKPYWTFPHGLPVTIDAWRKRSARVARRLLAIVQSADARDWLQDPHVMHLGRLGLMLADHHYSSLTDPTARSDLNPAYPLFANTNRKTGTFNQTLDEHLLGVARHAGMVAHALPGFEHHLPRLVRHKGLRKRSADARFRWQDRAADLAGAMREAAARHGAFIVNMASTGCGKTLANARIMNALADPSRGLRCAFALGLRTLTLQTGRAFRDELQLSDNALAIRVGGAANRELFEHYEQLAEQSGSASTQSLVPEDAGVVFEGNTTHPLLRRLFHDPRIHALIAAPLLVCTIDHLTPATESQRGGGQIAPMLRLMSGDLVLDEPDDFDIDDLPALARLVHWAGLLGSRVLLSSATLPPALVQGLFEAYLDGRRWFQRNRGERPGTAPEVCCMWVDEFDQTRHDCGEGDAFATQQLAFAQRRHARLAKEAARRRAELLPLPLAGKAHDVLRPTMAASMREAGLSLHAAHHAIDPQSGKRVSFGLIRMANIDPLVDVALALYALGAPEDTRIHLCTYHSQFPLLIRSAIEHRLDAALNRRKADAVFALPEIRSRLDTNPEADHLFIVLGSPVTEVGRDHDYDWAVVEPSSMRSLIQLAGRIRRHRPGAVDTPNMMVLDSNLRHFEHPGEPAYCKPGFEMPAPPFKLQSHSLADLLESEQREVIDARPRILPKPDEALQPTARLVDLEHARIQFQMRPQTGEAELSDYQRRKGRRPAPSINATTHWLRPGVSLTAVLPQQQPFRYDPQPKVDVVLLPEEEGEDYALHRVAPAEERYRKLYVRIEDGLNHRIADAQVTGTRMTPWGVTDYMTELAALAEERDMTLEACAERYGTVTLPENPQGWRFHPALGFTRKR</sequence>
<dbReference type="NCBIfam" id="TIGR02562">
    <property type="entry name" value="cas3_yersinia"/>
    <property type="match status" value="1"/>
</dbReference>
<dbReference type="GO" id="GO:0046872">
    <property type="term" value="F:metal ion binding"/>
    <property type="evidence" value="ECO:0007669"/>
    <property type="project" value="UniProtKB-KW"/>
</dbReference>
<dbReference type="RefSeq" id="WP_107492358.1">
    <property type="nucleotide sequence ID" value="NZ_PZKC01000002.1"/>
</dbReference>
<dbReference type="Pfam" id="PF21384">
    <property type="entry name" value="Cas3_I-F_Cas2"/>
    <property type="match status" value="1"/>
</dbReference>
<keyword evidence="7" id="KW-0067">ATP-binding</keyword>
<evidence type="ECO:0000256" key="3">
    <source>
        <dbReference type="ARBA" id="ARBA00022723"/>
    </source>
</evidence>
<keyword evidence="8" id="KW-0051">Antiviral defense</keyword>
<dbReference type="GO" id="GO:0016787">
    <property type="term" value="F:hydrolase activity"/>
    <property type="evidence" value="ECO:0007669"/>
    <property type="project" value="UniProtKB-KW"/>
</dbReference>
<comment type="caution">
    <text evidence="11">The sequence shown here is derived from an EMBL/GenBank/DDBJ whole genome shotgun (WGS) entry which is preliminary data.</text>
</comment>
<keyword evidence="6" id="KW-0347">Helicase</keyword>
<dbReference type="AlphaFoldDB" id="A0A2T4IJ85"/>
<keyword evidence="3" id="KW-0479">Metal-binding</keyword>
<dbReference type="OrthoDB" id="220028at2"/>
<keyword evidence="12" id="KW-1185">Reference proteome</keyword>
<dbReference type="GO" id="GO:0051607">
    <property type="term" value="P:defense response to virus"/>
    <property type="evidence" value="ECO:0007669"/>
    <property type="project" value="UniProtKB-KW"/>
</dbReference>
<protein>
    <submittedName>
        <fullName evidence="11">Type I-F CRISPR-associated helicase Cas3</fullName>
    </submittedName>
</protein>
<evidence type="ECO:0000256" key="1">
    <source>
        <dbReference type="ARBA" id="ARBA00006847"/>
    </source>
</evidence>
<dbReference type="InterPro" id="IPR027417">
    <property type="entry name" value="P-loop_NTPase"/>
</dbReference>
<evidence type="ECO:0000313" key="11">
    <source>
        <dbReference type="EMBL" id="PTD97838.1"/>
    </source>
</evidence>
<accession>A0A2T4IJ85</accession>
<comment type="similarity">
    <text evidence="1">In the N-terminal section; belongs to the CRISPR-associated nuclease Cas3-HD family.</text>
</comment>
<dbReference type="Proteomes" id="UP000241193">
    <property type="component" value="Unassembled WGS sequence"/>
</dbReference>
<evidence type="ECO:0000256" key="2">
    <source>
        <dbReference type="ARBA" id="ARBA00009046"/>
    </source>
</evidence>
<evidence type="ECO:0000313" key="12">
    <source>
        <dbReference type="Proteomes" id="UP000241193"/>
    </source>
</evidence>
<reference evidence="11 12" key="1">
    <citation type="submission" date="2018-03" db="EMBL/GenBank/DDBJ databases">
        <authorList>
            <person name="Keele B.F."/>
        </authorList>
    </citation>
    <scope>NUCLEOTIDE SEQUENCE [LARGE SCALE GENOMIC DNA]</scope>
    <source>
        <strain evidence="11 12">D20</strain>
    </source>
</reference>
<evidence type="ECO:0000256" key="4">
    <source>
        <dbReference type="ARBA" id="ARBA00022741"/>
    </source>
</evidence>
<keyword evidence="4" id="KW-0547">Nucleotide-binding</keyword>
<keyword evidence="5" id="KW-0378">Hydrolase</keyword>
<dbReference type="InterPro" id="IPR048823">
    <property type="entry name" value="Cas3_I-F_Cas2"/>
</dbReference>